<gene>
    <name evidence="1" type="ORF">TNCV_2681101</name>
</gene>
<accession>A0A8X6VBC7</accession>
<dbReference type="EMBL" id="BMAU01021258">
    <property type="protein sequence ID" value="GFY06319.1"/>
    <property type="molecule type" value="Genomic_DNA"/>
</dbReference>
<name>A0A8X6VBC7_TRICX</name>
<protein>
    <submittedName>
        <fullName evidence="1">Uncharacterized protein</fullName>
    </submittedName>
</protein>
<sequence>MNYDARPHRAVFIEECIEDCNLERMEDLVQSTDWNTTASIWDSHGEHEAVLSLIPRSLHEMKQKLLRFCPITHWQQGKSMPLMHCS</sequence>
<dbReference type="AlphaFoldDB" id="A0A8X6VBC7"/>
<evidence type="ECO:0000313" key="1">
    <source>
        <dbReference type="EMBL" id="GFY06319.1"/>
    </source>
</evidence>
<dbReference type="Proteomes" id="UP000887159">
    <property type="component" value="Unassembled WGS sequence"/>
</dbReference>
<organism evidence="1 2">
    <name type="scientific">Trichonephila clavipes</name>
    <name type="common">Golden silk orbweaver</name>
    <name type="synonym">Nephila clavipes</name>
    <dbReference type="NCBI Taxonomy" id="2585209"/>
    <lineage>
        <taxon>Eukaryota</taxon>
        <taxon>Metazoa</taxon>
        <taxon>Ecdysozoa</taxon>
        <taxon>Arthropoda</taxon>
        <taxon>Chelicerata</taxon>
        <taxon>Arachnida</taxon>
        <taxon>Araneae</taxon>
        <taxon>Araneomorphae</taxon>
        <taxon>Entelegynae</taxon>
        <taxon>Araneoidea</taxon>
        <taxon>Nephilidae</taxon>
        <taxon>Trichonephila</taxon>
    </lineage>
</organism>
<evidence type="ECO:0000313" key="2">
    <source>
        <dbReference type="Proteomes" id="UP000887159"/>
    </source>
</evidence>
<comment type="caution">
    <text evidence="1">The sequence shown here is derived from an EMBL/GenBank/DDBJ whole genome shotgun (WGS) entry which is preliminary data.</text>
</comment>
<reference evidence="1" key="1">
    <citation type="submission" date="2020-08" db="EMBL/GenBank/DDBJ databases">
        <title>Multicomponent nature underlies the extraordinary mechanical properties of spider dragline silk.</title>
        <authorList>
            <person name="Kono N."/>
            <person name="Nakamura H."/>
            <person name="Mori M."/>
            <person name="Yoshida Y."/>
            <person name="Ohtoshi R."/>
            <person name="Malay A.D."/>
            <person name="Moran D.A.P."/>
            <person name="Tomita M."/>
            <person name="Numata K."/>
            <person name="Arakawa K."/>
        </authorList>
    </citation>
    <scope>NUCLEOTIDE SEQUENCE</scope>
</reference>
<proteinExistence type="predicted"/>
<keyword evidence="2" id="KW-1185">Reference proteome</keyword>